<dbReference type="PANTHER" id="PTHR31126">
    <property type="entry name" value="TYROSINE-PROTEIN PHOSPHATASE"/>
    <property type="match status" value="1"/>
</dbReference>
<evidence type="ECO:0000256" key="7">
    <source>
        <dbReference type="ARBA" id="ARBA00048424"/>
    </source>
</evidence>
<evidence type="ECO:0000256" key="4">
    <source>
        <dbReference type="ARBA" id="ARBA00047342"/>
    </source>
</evidence>
<accession>A0AAD6EYH7</accession>
<dbReference type="Pfam" id="PF03162">
    <property type="entry name" value="Y_phosphatase2"/>
    <property type="match status" value="1"/>
</dbReference>
<feature type="domain" description="Tyrosine-protein phosphatase" evidence="8">
    <location>
        <begin position="26"/>
        <end position="178"/>
    </location>
</feature>
<dbReference type="InterPro" id="IPR020422">
    <property type="entry name" value="TYR_PHOSPHATASE_DUAL_dom"/>
</dbReference>
<reference evidence="9 10" key="1">
    <citation type="journal article" date="2022" name="Cell">
        <title>Repeat-based holocentromeres influence genome architecture and karyotype evolution.</title>
        <authorList>
            <person name="Hofstatter P.G."/>
            <person name="Thangavel G."/>
            <person name="Lux T."/>
            <person name="Neumann P."/>
            <person name="Vondrak T."/>
            <person name="Novak P."/>
            <person name="Zhang M."/>
            <person name="Costa L."/>
            <person name="Castellani M."/>
            <person name="Scott A."/>
            <person name="Toegelov H."/>
            <person name="Fuchs J."/>
            <person name="Mata-Sucre Y."/>
            <person name="Dias Y."/>
            <person name="Vanzela A.L.L."/>
            <person name="Huettel B."/>
            <person name="Almeida C.C.S."/>
            <person name="Simkova H."/>
            <person name="Souza G."/>
            <person name="Pedrosa-Harand A."/>
            <person name="Macas J."/>
            <person name="Mayer K.F.X."/>
            <person name="Houben A."/>
            <person name="Marques A."/>
        </authorList>
    </citation>
    <scope>NUCLEOTIDE SEQUENCE [LARGE SCALE GENOMIC DNA]</scope>
    <source>
        <strain evidence="9">RhyTen1mFocal</strain>
    </source>
</reference>
<comment type="catalytic activity">
    <reaction evidence="4">
        <text>5-diphospho-1D-myo-inositol 1,2,3,4,6-pentakisphosphate + H2O = 1D-myo-inositol hexakisphosphate + phosphate + H(+)</text>
        <dbReference type="Rhea" id="RHEA:22384"/>
        <dbReference type="ChEBI" id="CHEBI:15377"/>
        <dbReference type="ChEBI" id="CHEBI:15378"/>
        <dbReference type="ChEBI" id="CHEBI:43474"/>
        <dbReference type="ChEBI" id="CHEBI:58130"/>
        <dbReference type="ChEBI" id="CHEBI:58628"/>
        <dbReference type="EC" id="3.6.1.52"/>
    </reaction>
    <physiologicalReaction direction="left-to-right" evidence="4">
        <dbReference type="Rhea" id="RHEA:22385"/>
    </physiologicalReaction>
</comment>
<evidence type="ECO:0000256" key="5">
    <source>
        <dbReference type="ARBA" id="ARBA00047562"/>
    </source>
</evidence>
<sequence length="188" mass="21740">MKPETPKTGEFSKREGLDEFLVPPKNFAMVDQGLFRSGLPQKCNFGFLKTLKLQSIVYLSTEPYPISNLEFLQSNGIRLFRFSMEGSTKSSAEIHREKIREALKVILDQQNYPLLIHCRSGKHRTGCVVGCLRKMQRWCLLSIIEEYRQFAGAKSRDCDERFIEFFDVSNLKKSSQPAICFRNTINFI</sequence>
<dbReference type="PRINTS" id="PR01911">
    <property type="entry name" value="PFDSPHPHTASE"/>
</dbReference>
<dbReference type="PANTHER" id="PTHR31126:SF48">
    <property type="entry name" value="INOSITOL PHOSPHATASE SIW14"/>
    <property type="match status" value="1"/>
</dbReference>
<dbReference type="EC" id="3.6.1.52" evidence="1"/>
<dbReference type="Proteomes" id="UP001210211">
    <property type="component" value="Unassembled WGS sequence"/>
</dbReference>
<comment type="catalytic activity">
    <reaction evidence="7">
        <text>6-diphospho-1D-myo-inositol pentakisphosphate + H2O = 1D-myo-inositol hexakisphosphate + phosphate + H(+)</text>
        <dbReference type="Rhea" id="RHEA:79703"/>
        <dbReference type="ChEBI" id="CHEBI:15377"/>
        <dbReference type="ChEBI" id="CHEBI:15378"/>
        <dbReference type="ChEBI" id="CHEBI:43474"/>
        <dbReference type="ChEBI" id="CHEBI:58130"/>
        <dbReference type="ChEBI" id="CHEBI:230534"/>
        <dbReference type="EC" id="3.6.1.52"/>
    </reaction>
    <physiologicalReaction direction="left-to-right" evidence="7">
        <dbReference type="Rhea" id="RHEA:79704"/>
    </physiologicalReaction>
</comment>
<dbReference type="GO" id="GO:0005737">
    <property type="term" value="C:cytoplasm"/>
    <property type="evidence" value="ECO:0007669"/>
    <property type="project" value="TreeGrafter"/>
</dbReference>
<evidence type="ECO:0000256" key="6">
    <source>
        <dbReference type="ARBA" id="ARBA00047927"/>
    </source>
</evidence>
<proteinExistence type="inferred from homology"/>
<dbReference type="PROSITE" id="PS00383">
    <property type="entry name" value="TYR_PHOSPHATASE_1"/>
    <property type="match status" value="1"/>
</dbReference>
<keyword evidence="2" id="KW-0378">Hydrolase</keyword>
<dbReference type="PROSITE" id="PS50054">
    <property type="entry name" value="TYR_PHOSPHATASE_DUAL"/>
    <property type="match status" value="1"/>
</dbReference>
<comment type="caution">
    <text evidence="9">The sequence shown here is derived from an EMBL/GenBank/DDBJ whole genome shotgun (WGS) entry which is preliminary data.</text>
</comment>
<dbReference type="InterPro" id="IPR016130">
    <property type="entry name" value="Tyr_Pase_AS"/>
</dbReference>
<dbReference type="InterPro" id="IPR029021">
    <property type="entry name" value="Prot-tyrosine_phosphatase-like"/>
</dbReference>
<evidence type="ECO:0000256" key="3">
    <source>
        <dbReference type="ARBA" id="ARBA00044949"/>
    </source>
</evidence>
<dbReference type="GO" id="GO:0008486">
    <property type="term" value="F:diphosphoinositol-polyphosphate diphosphatase activity"/>
    <property type="evidence" value="ECO:0007669"/>
    <property type="project" value="UniProtKB-EC"/>
</dbReference>
<dbReference type="InterPro" id="IPR004861">
    <property type="entry name" value="Siw14-like"/>
</dbReference>
<comment type="similarity">
    <text evidence="3">Belongs to the protein-tyrosine phosphatase family. Atypical dual-specificity phosphatase Siw14-like subfamily.</text>
</comment>
<evidence type="ECO:0000256" key="2">
    <source>
        <dbReference type="ARBA" id="ARBA00022801"/>
    </source>
</evidence>
<evidence type="ECO:0000259" key="8">
    <source>
        <dbReference type="PROSITE" id="PS50054"/>
    </source>
</evidence>
<gene>
    <name evidence="9" type="ORF">LUZ61_009632</name>
</gene>
<dbReference type="AlphaFoldDB" id="A0AAD6EYH7"/>
<dbReference type="FunFam" id="3.90.190.10:FF:000024">
    <property type="entry name" value="probable tyrosine-protein phosphatase At1g05000"/>
    <property type="match status" value="1"/>
</dbReference>
<dbReference type="Gene3D" id="3.90.190.10">
    <property type="entry name" value="Protein tyrosine phosphatase superfamily"/>
    <property type="match status" value="1"/>
</dbReference>
<organism evidence="9 10">
    <name type="scientific">Rhynchospora tenuis</name>
    <dbReference type="NCBI Taxonomy" id="198213"/>
    <lineage>
        <taxon>Eukaryota</taxon>
        <taxon>Viridiplantae</taxon>
        <taxon>Streptophyta</taxon>
        <taxon>Embryophyta</taxon>
        <taxon>Tracheophyta</taxon>
        <taxon>Spermatophyta</taxon>
        <taxon>Magnoliopsida</taxon>
        <taxon>Liliopsida</taxon>
        <taxon>Poales</taxon>
        <taxon>Cyperaceae</taxon>
        <taxon>Cyperoideae</taxon>
        <taxon>Rhynchosporeae</taxon>
        <taxon>Rhynchospora</taxon>
    </lineage>
</organism>
<dbReference type="SUPFAM" id="SSF52799">
    <property type="entry name" value="(Phosphotyrosine protein) phosphatases II"/>
    <property type="match status" value="1"/>
</dbReference>
<comment type="catalytic activity">
    <reaction evidence="5">
        <text>3,5-bis(diphospho)-1D-myo-inositol 1,2,4,6-tetrakisphosphate + H2O = 3-diphospho-1D-myo-inositol 1,2,4,5,6-pentakisphosphate + phosphate + 2 H(+)</text>
        <dbReference type="Rhea" id="RHEA:56312"/>
        <dbReference type="ChEBI" id="CHEBI:15377"/>
        <dbReference type="ChEBI" id="CHEBI:15378"/>
        <dbReference type="ChEBI" id="CHEBI:43474"/>
        <dbReference type="ChEBI" id="CHEBI:140372"/>
        <dbReference type="ChEBI" id="CHEBI:140374"/>
        <dbReference type="EC" id="3.6.1.52"/>
    </reaction>
    <physiologicalReaction direction="left-to-right" evidence="5">
        <dbReference type="Rhea" id="RHEA:56313"/>
    </physiologicalReaction>
</comment>
<keyword evidence="10" id="KW-1185">Reference proteome</keyword>
<protein>
    <recommendedName>
        <fullName evidence="1">diphosphoinositol-polyphosphate diphosphatase</fullName>
        <ecNumber evidence="1">3.6.1.52</ecNumber>
    </recommendedName>
</protein>
<name>A0AAD6EYH7_9POAL</name>
<evidence type="ECO:0000313" key="9">
    <source>
        <dbReference type="EMBL" id="KAJ3705927.1"/>
    </source>
</evidence>
<evidence type="ECO:0000313" key="10">
    <source>
        <dbReference type="Proteomes" id="UP001210211"/>
    </source>
</evidence>
<comment type="catalytic activity">
    <reaction evidence="6">
        <text>1,5-bis(diphospho)-1D-myo-inositol 2,3,4,6-tetrakisphosphate + H2O = 1-diphospho-1D-myo-inositol 2,3,4,5,6-pentakisphosphate + phosphate + 2 H(+)</text>
        <dbReference type="Rhea" id="RHEA:79699"/>
        <dbReference type="ChEBI" id="CHEBI:15377"/>
        <dbReference type="ChEBI" id="CHEBI:15378"/>
        <dbReference type="ChEBI" id="CHEBI:43474"/>
        <dbReference type="ChEBI" id="CHEBI:74946"/>
        <dbReference type="ChEBI" id="CHEBI:77983"/>
        <dbReference type="EC" id="3.6.1.52"/>
    </reaction>
    <physiologicalReaction direction="left-to-right" evidence="6">
        <dbReference type="Rhea" id="RHEA:79700"/>
    </physiologicalReaction>
</comment>
<dbReference type="GO" id="GO:0016791">
    <property type="term" value="F:phosphatase activity"/>
    <property type="evidence" value="ECO:0007669"/>
    <property type="project" value="InterPro"/>
</dbReference>
<dbReference type="EMBL" id="JAMRDG010000001">
    <property type="protein sequence ID" value="KAJ3705927.1"/>
    <property type="molecule type" value="Genomic_DNA"/>
</dbReference>
<evidence type="ECO:0000256" key="1">
    <source>
        <dbReference type="ARBA" id="ARBA00012527"/>
    </source>
</evidence>
<dbReference type="InterPro" id="IPR020428">
    <property type="entry name" value="PFA-DSPs"/>
</dbReference>